<feature type="region of interest" description="Disordered" evidence="1">
    <location>
        <begin position="1"/>
        <end position="33"/>
    </location>
</feature>
<dbReference type="Proteomes" id="UP000485880">
    <property type="component" value="Unassembled WGS sequence"/>
</dbReference>
<proteinExistence type="predicted"/>
<keyword evidence="3" id="KW-1185">Reference proteome</keyword>
<feature type="compositionally biased region" description="Low complexity" evidence="1">
    <location>
        <begin position="239"/>
        <end position="265"/>
    </location>
</feature>
<feature type="compositionally biased region" description="Basic and acidic residues" evidence="1">
    <location>
        <begin position="188"/>
        <end position="204"/>
    </location>
</feature>
<organism evidence="2 3">
    <name type="scientific">Methylocella tundrae</name>
    <dbReference type="NCBI Taxonomy" id="227605"/>
    <lineage>
        <taxon>Bacteria</taxon>
        <taxon>Pseudomonadati</taxon>
        <taxon>Pseudomonadota</taxon>
        <taxon>Alphaproteobacteria</taxon>
        <taxon>Hyphomicrobiales</taxon>
        <taxon>Beijerinckiaceae</taxon>
        <taxon>Methylocella</taxon>
    </lineage>
</organism>
<protein>
    <submittedName>
        <fullName evidence="2">Uncharacterized protein</fullName>
    </submittedName>
</protein>
<sequence length="530" mass="55955">MADADNDRLQTASPPAPPAGPDPHHLTNQNAEADRILSDRIGLTAKIAAAAAEGKTPRQLQDELADRLSFLPEDQRADFVVNVRSTLGFPSEGTVEINPDLGAGSDARTAEASRPAPTSAGERGAPAPVETPADAAREPGISPAEHIEQLQAELRNGALLPDDERAQIQGELDLAIAANQNRSPPARTAEETAPDRGGPEDRRSSLVGGGRQPSSPEPDRASEQATRPVAASPRPIEIQPAQTAAAPSSAAPEPTAAPKLGAVPTAAPPETPSATDENASQSGSRATAAEKQRARAPYAFYGPGAALGGLLASLRRPKPDEDVKTDAQQTEDVRSDNQQANLVAKSANFEETRMNPRRDAATLDAVRETGQQALKSHKVLENLEMAQVLNRINDAAKLVSMNEVLAEMRPGGKYANLREEFTTALKDSDSRNAYDKATGDLEIYADQRAEISEILKARPEARKPFDDLDGEIAKKFLSLPGKNDGNSAIDEAADKVKEVLEKAINAVRAALGRASQTATARLSPGPGARP</sequence>
<gene>
    <name evidence="2" type="ORF">MPC4_110103</name>
</gene>
<evidence type="ECO:0000256" key="1">
    <source>
        <dbReference type="SAM" id="MobiDB-lite"/>
    </source>
</evidence>
<feature type="region of interest" description="Disordered" evidence="1">
    <location>
        <begin position="311"/>
        <end position="340"/>
    </location>
</feature>
<dbReference type="AlphaFoldDB" id="A0A8B6M360"/>
<name>A0A8B6M360_METTU</name>
<feature type="compositionally biased region" description="Polar residues" evidence="1">
    <location>
        <begin position="276"/>
        <end position="285"/>
    </location>
</feature>
<reference evidence="2 3" key="1">
    <citation type="submission" date="2019-05" db="EMBL/GenBank/DDBJ databases">
        <authorList>
            <person name="Farhan Ul Haque M."/>
        </authorList>
    </citation>
    <scope>NUCLEOTIDE SEQUENCE [LARGE SCALE GENOMIC DNA]</scope>
    <source>
        <strain evidence="2">2</strain>
    </source>
</reference>
<feature type="region of interest" description="Disordered" evidence="1">
    <location>
        <begin position="89"/>
        <end position="294"/>
    </location>
</feature>
<dbReference type="RefSeq" id="WP_174511285.1">
    <property type="nucleotide sequence ID" value="NZ_CABFMQ020000013.1"/>
</dbReference>
<dbReference type="EMBL" id="CABFMQ020000013">
    <property type="protein sequence ID" value="VTZ48803.1"/>
    <property type="molecule type" value="Genomic_DNA"/>
</dbReference>
<comment type="caution">
    <text evidence="2">The sequence shown here is derived from an EMBL/GenBank/DDBJ whole genome shotgun (WGS) entry which is preliminary data.</text>
</comment>
<feature type="compositionally biased region" description="Basic and acidic residues" evidence="1">
    <location>
        <begin position="317"/>
        <end position="335"/>
    </location>
</feature>
<evidence type="ECO:0000313" key="3">
    <source>
        <dbReference type="Proteomes" id="UP000485880"/>
    </source>
</evidence>
<evidence type="ECO:0000313" key="2">
    <source>
        <dbReference type="EMBL" id="VTZ48803.1"/>
    </source>
</evidence>
<accession>A0A8B6M360</accession>